<name>A0ABY8PQW4_9BACT</name>
<keyword evidence="1" id="KW-0472">Membrane</keyword>
<feature type="transmembrane region" description="Helical" evidence="1">
    <location>
        <begin position="61"/>
        <end position="79"/>
    </location>
</feature>
<keyword evidence="1" id="KW-1133">Transmembrane helix</keyword>
<proteinExistence type="predicted"/>
<gene>
    <name evidence="2" type="ORF">JRV97_00260</name>
</gene>
<sequence length="170" mass="20458">MFYFWYLIFECFIASFLAFFIAQYYIITNKKFPYIFELMNIYNFVAIILIIKMVSADYVKITNFLLFISLILFYVRFYLTAKDKFDSRFRSMILSFGYTRESYFYKFLMKRILVRGLEGFSFSIALILLVNKIPFWINLKNNLDEFFYIILFLIGAGIVKSTNFGKISRI</sequence>
<accession>A0ABY8PQW4</accession>
<protein>
    <submittedName>
        <fullName evidence="2">Uncharacterized protein</fullName>
    </submittedName>
</protein>
<evidence type="ECO:0000313" key="2">
    <source>
        <dbReference type="EMBL" id="WGS65023.1"/>
    </source>
</evidence>
<feature type="transmembrane region" description="Helical" evidence="1">
    <location>
        <begin position="34"/>
        <end position="55"/>
    </location>
</feature>
<dbReference type="RefSeq" id="WP_280999098.1">
    <property type="nucleotide sequence ID" value="NZ_CP069362.1"/>
</dbReference>
<keyword evidence="3" id="KW-1185">Reference proteome</keyword>
<evidence type="ECO:0000313" key="3">
    <source>
        <dbReference type="Proteomes" id="UP001232493"/>
    </source>
</evidence>
<feature type="transmembrane region" description="Helical" evidence="1">
    <location>
        <begin position="6"/>
        <end position="27"/>
    </location>
</feature>
<feature type="transmembrane region" description="Helical" evidence="1">
    <location>
        <begin position="146"/>
        <end position="165"/>
    </location>
</feature>
<organism evidence="2 3">
    <name type="scientific">Marinitoga aeolica</name>
    <dbReference type="NCBI Taxonomy" id="2809031"/>
    <lineage>
        <taxon>Bacteria</taxon>
        <taxon>Thermotogati</taxon>
        <taxon>Thermotogota</taxon>
        <taxon>Thermotogae</taxon>
        <taxon>Petrotogales</taxon>
        <taxon>Petrotogaceae</taxon>
        <taxon>Marinitoga</taxon>
    </lineage>
</organism>
<reference evidence="2 3" key="1">
    <citation type="submission" date="2021-02" db="EMBL/GenBank/DDBJ databases">
        <title>Characterization of Marinitoga sp. nov. str. BP5-C20A.</title>
        <authorList>
            <person name="Erauso G."/>
            <person name="Postec A."/>
        </authorList>
    </citation>
    <scope>NUCLEOTIDE SEQUENCE [LARGE SCALE GENOMIC DNA]</scope>
    <source>
        <strain evidence="2 3">BP5-C20A</strain>
    </source>
</reference>
<feature type="transmembrane region" description="Helical" evidence="1">
    <location>
        <begin position="112"/>
        <end position="134"/>
    </location>
</feature>
<dbReference type="EMBL" id="CP069362">
    <property type="protein sequence ID" value="WGS65023.1"/>
    <property type="molecule type" value="Genomic_DNA"/>
</dbReference>
<keyword evidence="1" id="KW-0812">Transmembrane</keyword>
<evidence type="ECO:0000256" key="1">
    <source>
        <dbReference type="SAM" id="Phobius"/>
    </source>
</evidence>
<dbReference type="Proteomes" id="UP001232493">
    <property type="component" value="Chromosome"/>
</dbReference>